<keyword evidence="2 8" id="KW-0436">Ligase</keyword>
<proteinExistence type="inferred from homology"/>
<evidence type="ECO:0000256" key="1">
    <source>
        <dbReference type="ARBA" id="ARBA00006432"/>
    </source>
</evidence>
<dbReference type="PANTHER" id="PTHR22754:SF32">
    <property type="entry name" value="DISCO-INTERACTING PROTEIN 2"/>
    <property type="match status" value="1"/>
</dbReference>
<evidence type="ECO:0000313" key="9">
    <source>
        <dbReference type="Proteomes" id="UP000274762"/>
    </source>
</evidence>
<dbReference type="SUPFAM" id="SSF56801">
    <property type="entry name" value="Acetyl-CoA synthetase-like"/>
    <property type="match status" value="1"/>
</dbReference>
<dbReference type="GO" id="GO:0016874">
    <property type="term" value="F:ligase activity"/>
    <property type="evidence" value="ECO:0007669"/>
    <property type="project" value="UniProtKB-KW"/>
</dbReference>
<organism evidence="8 9">
    <name type="scientific">Williamsia marianensis</name>
    <dbReference type="NCBI Taxonomy" id="85044"/>
    <lineage>
        <taxon>Bacteria</taxon>
        <taxon>Bacillati</taxon>
        <taxon>Actinomycetota</taxon>
        <taxon>Actinomycetes</taxon>
        <taxon>Mycobacteriales</taxon>
        <taxon>Nocardiaceae</taxon>
        <taxon>Williamsia</taxon>
    </lineage>
</organism>
<dbReference type="InterPro" id="IPR025110">
    <property type="entry name" value="AMP-bd_C"/>
</dbReference>
<dbReference type="GO" id="GO:0070566">
    <property type="term" value="F:adenylyltransferase activity"/>
    <property type="evidence" value="ECO:0007669"/>
    <property type="project" value="TreeGrafter"/>
</dbReference>
<dbReference type="InterPro" id="IPR000873">
    <property type="entry name" value="AMP-dep_synth/lig_dom"/>
</dbReference>
<protein>
    <submittedName>
        <fullName evidence="8">Acyl-CoA synthetase (AMP-forming)/AMP-acid ligase II</fullName>
    </submittedName>
</protein>
<reference evidence="8 9" key="1">
    <citation type="submission" date="2018-10" db="EMBL/GenBank/DDBJ databases">
        <title>Sequencing the genomes of 1000 actinobacteria strains.</title>
        <authorList>
            <person name="Klenk H.-P."/>
        </authorList>
    </citation>
    <scope>NUCLEOTIDE SEQUENCE [LARGE SCALE GENOMIC DNA]</scope>
    <source>
        <strain evidence="8 9">DSM 44343</strain>
    </source>
</reference>
<dbReference type="FunFam" id="3.40.50.12780:FF:000013">
    <property type="entry name" value="Long-chain-fatty-acid--AMP ligase FadD32"/>
    <property type="match status" value="1"/>
</dbReference>
<dbReference type="Pfam" id="PF00501">
    <property type="entry name" value="AMP-binding"/>
    <property type="match status" value="1"/>
</dbReference>
<dbReference type="PANTHER" id="PTHR22754">
    <property type="entry name" value="DISCO-INTERACTING PROTEIN 2 DIP2 -RELATED"/>
    <property type="match status" value="1"/>
</dbReference>
<evidence type="ECO:0000256" key="5">
    <source>
        <dbReference type="SAM" id="MobiDB-lite"/>
    </source>
</evidence>
<dbReference type="InterPro" id="IPR045851">
    <property type="entry name" value="AMP-bd_C_sf"/>
</dbReference>
<evidence type="ECO:0000259" key="6">
    <source>
        <dbReference type="Pfam" id="PF00501"/>
    </source>
</evidence>
<comment type="caution">
    <text evidence="8">The sequence shown here is derived from an EMBL/GenBank/DDBJ whole genome shotgun (WGS) entry which is preliminary data.</text>
</comment>
<dbReference type="InterPro" id="IPR040097">
    <property type="entry name" value="FAAL/FAAC"/>
</dbReference>
<dbReference type="GO" id="GO:0006633">
    <property type="term" value="P:fatty acid biosynthetic process"/>
    <property type="evidence" value="ECO:0007669"/>
    <property type="project" value="TreeGrafter"/>
</dbReference>
<gene>
    <name evidence="8" type="ORF">DFJ75_2256</name>
</gene>
<feature type="domain" description="AMP-dependent synthetase/ligase" evidence="6">
    <location>
        <begin position="19"/>
        <end position="424"/>
    </location>
</feature>
<accession>A0A495K2G8</accession>
<dbReference type="Proteomes" id="UP000274762">
    <property type="component" value="Unassembled WGS sequence"/>
</dbReference>
<dbReference type="PROSITE" id="PS00455">
    <property type="entry name" value="AMP_BINDING"/>
    <property type="match status" value="1"/>
</dbReference>
<evidence type="ECO:0000256" key="3">
    <source>
        <dbReference type="ARBA" id="ARBA00022832"/>
    </source>
</evidence>
<feature type="compositionally biased region" description="Polar residues" evidence="5">
    <location>
        <begin position="1"/>
        <end position="14"/>
    </location>
</feature>
<keyword evidence="3" id="KW-0276">Fatty acid metabolism</keyword>
<dbReference type="Pfam" id="PF23024">
    <property type="entry name" value="AMP-dom_DIP2-like"/>
    <property type="match status" value="1"/>
</dbReference>
<keyword evidence="4" id="KW-0443">Lipid metabolism</keyword>
<dbReference type="EMBL" id="RBKV01000001">
    <property type="protein sequence ID" value="RKR95436.1"/>
    <property type="molecule type" value="Genomic_DNA"/>
</dbReference>
<dbReference type="InterPro" id="IPR042099">
    <property type="entry name" value="ANL_N_sf"/>
</dbReference>
<evidence type="ECO:0000313" key="8">
    <source>
        <dbReference type="EMBL" id="RKR95436.1"/>
    </source>
</evidence>
<evidence type="ECO:0000256" key="4">
    <source>
        <dbReference type="ARBA" id="ARBA00023098"/>
    </source>
</evidence>
<feature type="region of interest" description="Disordered" evidence="5">
    <location>
        <begin position="586"/>
        <end position="613"/>
    </location>
</feature>
<comment type="similarity">
    <text evidence="1">Belongs to the ATP-dependent AMP-binding enzyme family.</text>
</comment>
<evidence type="ECO:0000259" key="7">
    <source>
        <dbReference type="Pfam" id="PF23024"/>
    </source>
</evidence>
<feature type="compositionally biased region" description="Basic and acidic residues" evidence="5">
    <location>
        <begin position="593"/>
        <end position="613"/>
    </location>
</feature>
<dbReference type="GO" id="GO:0071766">
    <property type="term" value="P:Actinobacterium-type cell wall biogenesis"/>
    <property type="evidence" value="ECO:0007669"/>
    <property type="project" value="UniProtKB-ARBA"/>
</dbReference>
<feature type="region of interest" description="Disordered" evidence="5">
    <location>
        <begin position="1"/>
        <end position="20"/>
    </location>
</feature>
<dbReference type="CDD" id="cd05931">
    <property type="entry name" value="FAAL"/>
    <property type="match status" value="1"/>
</dbReference>
<dbReference type="InterPro" id="IPR020845">
    <property type="entry name" value="AMP-binding_CS"/>
</dbReference>
<feature type="domain" description="AMP-binding enzyme C-terminal" evidence="7">
    <location>
        <begin position="468"/>
        <end position="581"/>
    </location>
</feature>
<evidence type="ECO:0000256" key="2">
    <source>
        <dbReference type="ARBA" id="ARBA00022598"/>
    </source>
</evidence>
<dbReference type="Gene3D" id="3.40.50.12780">
    <property type="entry name" value="N-terminal domain of ligase-like"/>
    <property type="match status" value="1"/>
</dbReference>
<dbReference type="GO" id="GO:0005886">
    <property type="term" value="C:plasma membrane"/>
    <property type="evidence" value="ECO:0007669"/>
    <property type="project" value="TreeGrafter"/>
</dbReference>
<dbReference type="AlphaFoldDB" id="A0A495K2G8"/>
<name>A0A495K2G8_WILMA</name>
<dbReference type="RefSeq" id="WP_211339023.1">
    <property type="nucleotide sequence ID" value="NZ_CBCRXS010000002.1"/>
</dbReference>
<dbReference type="Gene3D" id="3.30.300.30">
    <property type="match status" value="1"/>
</dbReference>
<sequence length="613" mass="66887">MNVAQRSLTESPTLPQLLRERADSDPDRKAYVFLDDSGVETVTLTYGALYRQATEVAWRLLSCCRPGDRAVLVFPQGPDFIVAYFGCLYAGVVAVPVVPPGAHGQRTTTANIVRDCEPTTVLTVSSMLEPAQALPALTVPTISWIVVDQMPPTGTDFTDQMDAELEAQRPATGDIAFLQYTSGSTSDPKGVMVTHGNLVANQRMIQAAFGHDSQSTVVGWAPFFHDQGLIGNVLQPLYVGATSVLMSPSAFIRRPLMWLSAISRYRAHTSGGPNFAFDLCVARATDATVAGLDLSHWKVAFNGAEPIHDDTVRRFAERFEPAGFTEAAFMPCYGLAEATLLVTAARKGRGSRHIVVDPAERGRKRLVPETNHSPEPSSPTIVGSGTVLLREDVRIIDPDTRRPCRADQIGEIWVAGDHVAQGYWRRPDESAETFGARIDGSPGSRYLRTGDLGAFIDDELFVVGRLKDMVIIRGTNYYPHDIEHTVQSAHPSVRPGGCAAFSTLRDRVEALVVVAEIRGEDRLPESRCHDISFAIRGAVTREHQVTVSDVLLVTPGQLHKTTSGKIMRASARRRYVAGDFDCVQTQTSTPDPYRIDSDPVVPEKDGRHGSSKP</sequence>